<dbReference type="EMBL" id="LT629802">
    <property type="protein sequence ID" value="SDU97300.1"/>
    <property type="molecule type" value="Genomic_DNA"/>
</dbReference>
<gene>
    <name evidence="1" type="ORF">SAMN05216202_2481</name>
</gene>
<accession>A0A1H2MVT9</accession>
<dbReference type="Proteomes" id="UP000198600">
    <property type="component" value="Chromosome I"/>
</dbReference>
<dbReference type="AlphaFoldDB" id="A0A1H2MVT9"/>
<organism evidence="1 2">
    <name type="scientific">Pseudomonas mucidolens</name>
    <dbReference type="NCBI Taxonomy" id="46679"/>
    <lineage>
        <taxon>Bacteria</taxon>
        <taxon>Pseudomonadati</taxon>
        <taxon>Pseudomonadota</taxon>
        <taxon>Gammaproteobacteria</taxon>
        <taxon>Pseudomonadales</taxon>
        <taxon>Pseudomonadaceae</taxon>
        <taxon>Pseudomonas</taxon>
    </lineage>
</organism>
<reference evidence="2" key="1">
    <citation type="submission" date="2016-10" db="EMBL/GenBank/DDBJ databases">
        <authorList>
            <person name="Varghese N."/>
            <person name="Submissions S."/>
        </authorList>
    </citation>
    <scope>NUCLEOTIDE SEQUENCE [LARGE SCALE GENOMIC DNA]</scope>
    <source>
        <strain evidence="2">LMG 2223</strain>
    </source>
</reference>
<keyword evidence="2" id="KW-1185">Reference proteome</keyword>
<name>A0A1H2MVT9_9PSED</name>
<sequence>MDRARAPIVPGRDGCLGTFGYPTFRSPGTHQAKGHCMKTVEANRLKIWQAPAGFFLDAGSPISAFDKVARVVLETGYSPQEIHSPLWSEAFPALEGNYP</sequence>
<evidence type="ECO:0000313" key="1">
    <source>
        <dbReference type="EMBL" id="SDU97300.1"/>
    </source>
</evidence>
<evidence type="ECO:0000313" key="2">
    <source>
        <dbReference type="Proteomes" id="UP000198600"/>
    </source>
</evidence>
<proteinExistence type="predicted"/>
<protein>
    <submittedName>
        <fullName evidence="1">Uncharacterized protein</fullName>
    </submittedName>
</protein>